<feature type="domain" description="Mos1 transposase HTH" evidence="1">
    <location>
        <begin position="6"/>
        <end position="50"/>
    </location>
</feature>
<dbReference type="Pfam" id="PF17906">
    <property type="entry name" value="HTH_48"/>
    <property type="match status" value="1"/>
</dbReference>
<dbReference type="GO" id="GO:0003676">
    <property type="term" value="F:nucleic acid binding"/>
    <property type="evidence" value="ECO:0007669"/>
    <property type="project" value="InterPro"/>
</dbReference>
<dbReference type="InterPro" id="IPR052709">
    <property type="entry name" value="Transposase-MT_Hybrid"/>
</dbReference>
<dbReference type="InterPro" id="IPR041426">
    <property type="entry name" value="Mos1_HTH"/>
</dbReference>
<evidence type="ECO:0000259" key="1">
    <source>
        <dbReference type="Pfam" id="PF17906"/>
    </source>
</evidence>
<name>A0A1L5BY01_BACRY</name>
<reference evidence="2" key="1">
    <citation type="journal article" date="2014" name="BMC Genomics">
        <title>The draft genome of the pest tephritid fruit fly Bactrocera tryoni: resources for the genomic analysis of hybridising species.</title>
        <authorList>
            <person name="Gilchrist A.S."/>
            <person name="Shearman D.C."/>
            <person name="Frommer M."/>
            <person name="Raphael K.A."/>
            <person name="Deshpande N.P."/>
            <person name="Wilkins M.R."/>
            <person name="Sherwin W.B."/>
            <person name="Sved J.A."/>
        </authorList>
    </citation>
    <scope>NUCLEOTIDE SEQUENCE</scope>
</reference>
<dbReference type="OrthoDB" id="6118231at2759"/>
<evidence type="ECO:0000313" key="2">
    <source>
        <dbReference type="EMBL" id="APL98286.1"/>
    </source>
</evidence>
<dbReference type="InterPro" id="IPR036397">
    <property type="entry name" value="RNaseH_sf"/>
</dbReference>
<protein>
    <submittedName>
        <fullName evidence="2">Putative DD34D transposase</fullName>
    </submittedName>
</protein>
<dbReference type="EMBL" id="KX930993">
    <property type="protein sequence ID" value="APL98286.1"/>
    <property type="molecule type" value="Genomic_DNA"/>
</dbReference>
<proteinExistence type="predicted"/>
<dbReference type="AlphaFoldDB" id="A0A1L5BY01"/>
<sequence length="347" mass="40629">MSFEQRANIKFCFKIGKTFTETFQLMKQVYGDDCLSRSRVHEWFQRFQSGREDINDDQHVGQSKSVITGNSIETVREFIKNQPKSSLKFMEMELNISKTSIYRILTEHLGLRKVCARFVPHKLTDDQKLLRIQHSKDIIKEVKKDKNFLYNIVTGDETWCFQYDPETKRQSAEWKAPDEPKPKKSRMEKSKVKTMLICFYDSKGIVHKEFVPPGQNVNAVFYLGVLKRLVRRIRRVRPEYREDESWRLLHDNAPSHRSTLVTDYLTKNHILTINHSPYSPDMAPCDFFLFGKMHLPMKGKRYADVEAIQKACTGILAAIPANELKHSFDMLLDRAKSCIEAEGDYFE</sequence>
<dbReference type="Gene3D" id="1.10.10.1450">
    <property type="match status" value="1"/>
</dbReference>
<dbReference type="InterPro" id="IPR001888">
    <property type="entry name" value="Transposase_1"/>
</dbReference>
<dbReference type="Gene3D" id="3.30.420.10">
    <property type="entry name" value="Ribonuclease H-like superfamily/Ribonuclease H"/>
    <property type="match status" value="1"/>
</dbReference>
<dbReference type="PANTHER" id="PTHR46060:SF1">
    <property type="entry name" value="MARINER MOS1 TRANSPOSASE-LIKE PROTEIN"/>
    <property type="match status" value="1"/>
</dbReference>
<dbReference type="Pfam" id="PF01359">
    <property type="entry name" value="Transposase_1"/>
    <property type="match status" value="1"/>
</dbReference>
<reference evidence="2" key="2">
    <citation type="submission" date="2016-09" db="EMBL/GenBank/DDBJ databases">
        <authorList>
            <person name="Capua I."/>
            <person name="De Benedictis P."/>
            <person name="Joannis T."/>
            <person name="Lombin L.H."/>
            <person name="Cattoli G."/>
        </authorList>
    </citation>
    <scope>NUCLEOTIDE SEQUENCE</scope>
</reference>
<dbReference type="PANTHER" id="PTHR46060">
    <property type="entry name" value="MARINER MOS1 TRANSPOSASE-LIKE PROTEIN"/>
    <property type="match status" value="1"/>
</dbReference>
<organism evidence="2">
    <name type="scientific">Bactrocera tryoni</name>
    <name type="common">Queensland fruit fly</name>
    <name type="synonym">Tephritis tryoni</name>
    <dbReference type="NCBI Taxonomy" id="59916"/>
    <lineage>
        <taxon>Eukaryota</taxon>
        <taxon>Metazoa</taxon>
        <taxon>Ecdysozoa</taxon>
        <taxon>Arthropoda</taxon>
        <taxon>Hexapoda</taxon>
        <taxon>Insecta</taxon>
        <taxon>Pterygota</taxon>
        <taxon>Neoptera</taxon>
        <taxon>Endopterygota</taxon>
        <taxon>Diptera</taxon>
        <taxon>Brachycera</taxon>
        <taxon>Muscomorpha</taxon>
        <taxon>Tephritoidea</taxon>
        <taxon>Tephritidae</taxon>
        <taxon>Bactrocera</taxon>
        <taxon>Bactrocera</taxon>
    </lineage>
</organism>
<accession>A0A1L5BY01</accession>